<keyword evidence="2" id="KW-0378">Hydrolase</keyword>
<evidence type="ECO:0000313" key="2">
    <source>
        <dbReference type="EMBL" id="GFH24841.1"/>
    </source>
</evidence>
<evidence type="ECO:0000259" key="1">
    <source>
        <dbReference type="Pfam" id="PF13307"/>
    </source>
</evidence>
<dbReference type="Gene3D" id="3.40.50.300">
    <property type="entry name" value="P-loop containing nucleotide triphosphate hydrolases"/>
    <property type="match status" value="1"/>
</dbReference>
<feature type="domain" description="ATP-dependent helicase C-terminal" evidence="1">
    <location>
        <begin position="1"/>
        <end position="56"/>
    </location>
</feature>
<dbReference type="GO" id="GO:0016818">
    <property type="term" value="F:hydrolase activity, acting on acid anhydrides, in phosphorus-containing anhydrides"/>
    <property type="evidence" value="ECO:0007669"/>
    <property type="project" value="InterPro"/>
</dbReference>
<dbReference type="GO" id="GO:0005634">
    <property type="term" value="C:nucleus"/>
    <property type="evidence" value="ECO:0007669"/>
    <property type="project" value="TreeGrafter"/>
</dbReference>
<dbReference type="GO" id="GO:0005524">
    <property type="term" value="F:ATP binding"/>
    <property type="evidence" value="ECO:0007669"/>
    <property type="project" value="InterPro"/>
</dbReference>
<dbReference type="PANTHER" id="PTHR11472:SF1">
    <property type="entry name" value="GENERAL TRANSCRIPTION AND DNA REPAIR FACTOR IIH HELICASE SUBUNIT XPD"/>
    <property type="match status" value="1"/>
</dbReference>
<dbReference type="InterPro" id="IPR027417">
    <property type="entry name" value="P-loop_NTPase"/>
</dbReference>
<protein>
    <submittedName>
        <fullName evidence="2">DNA repair helicase UVH6</fullName>
    </submittedName>
</protein>
<dbReference type="InterPro" id="IPR006555">
    <property type="entry name" value="ATP-dep_Helicase_C"/>
</dbReference>
<sequence length="94" mass="10741">MFGVPYQYTLSRILRARLDYLRETFHIKEDDYLAFDAVRQAAQCVGRVIRSKADYVARDFMRGMAQPIDRAEVGRSLLSQEQVNALDQAGVVLS</sequence>
<reference evidence="2 3" key="1">
    <citation type="submission" date="2020-02" db="EMBL/GenBank/DDBJ databases">
        <title>Draft genome sequence of Haematococcus lacustris strain NIES-144.</title>
        <authorList>
            <person name="Morimoto D."/>
            <person name="Nakagawa S."/>
            <person name="Yoshida T."/>
            <person name="Sawayama S."/>
        </authorList>
    </citation>
    <scope>NUCLEOTIDE SEQUENCE [LARGE SCALE GENOMIC DNA]</scope>
    <source>
        <strain evidence="2 3">NIES-144</strain>
    </source>
</reference>
<dbReference type="Proteomes" id="UP000485058">
    <property type="component" value="Unassembled WGS sequence"/>
</dbReference>
<name>A0A699ZR92_HAELA</name>
<keyword evidence="2" id="KW-0547">Nucleotide-binding</keyword>
<dbReference type="GO" id="GO:0003684">
    <property type="term" value="F:damaged DNA binding"/>
    <property type="evidence" value="ECO:0007669"/>
    <property type="project" value="TreeGrafter"/>
</dbReference>
<gene>
    <name evidence="2" type="ORF">HaLaN_22707</name>
</gene>
<dbReference type="GO" id="GO:0006366">
    <property type="term" value="P:transcription by RNA polymerase II"/>
    <property type="evidence" value="ECO:0007669"/>
    <property type="project" value="TreeGrafter"/>
</dbReference>
<keyword evidence="2" id="KW-0347">Helicase</keyword>
<evidence type="ECO:0000313" key="3">
    <source>
        <dbReference type="Proteomes" id="UP000485058"/>
    </source>
</evidence>
<organism evidence="2 3">
    <name type="scientific">Haematococcus lacustris</name>
    <name type="common">Green alga</name>
    <name type="synonym">Haematococcus pluvialis</name>
    <dbReference type="NCBI Taxonomy" id="44745"/>
    <lineage>
        <taxon>Eukaryota</taxon>
        <taxon>Viridiplantae</taxon>
        <taxon>Chlorophyta</taxon>
        <taxon>core chlorophytes</taxon>
        <taxon>Chlorophyceae</taxon>
        <taxon>CS clade</taxon>
        <taxon>Chlamydomonadales</taxon>
        <taxon>Haematococcaceae</taxon>
        <taxon>Haematococcus</taxon>
    </lineage>
</organism>
<dbReference type="EMBL" id="BLLF01002646">
    <property type="protein sequence ID" value="GFH24841.1"/>
    <property type="molecule type" value="Genomic_DNA"/>
</dbReference>
<accession>A0A699ZR92</accession>
<comment type="caution">
    <text evidence="2">The sequence shown here is derived from an EMBL/GenBank/DDBJ whole genome shotgun (WGS) entry which is preliminary data.</text>
</comment>
<dbReference type="GO" id="GO:0045951">
    <property type="term" value="P:positive regulation of mitotic recombination"/>
    <property type="evidence" value="ECO:0007669"/>
    <property type="project" value="TreeGrafter"/>
</dbReference>
<dbReference type="AlphaFoldDB" id="A0A699ZR92"/>
<keyword evidence="2" id="KW-0067">ATP-binding</keyword>
<dbReference type="Pfam" id="PF13307">
    <property type="entry name" value="Helicase_C_2"/>
    <property type="match status" value="1"/>
</dbReference>
<dbReference type="PANTHER" id="PTHR11472">
    <property type="entry name" value="DNA REPAIR DEAD HELICASE RAD3/XP-D SUBFAMILY MEMBER"/>
    <property type="match status" value="1"/>
</dbReference>
<proteinExistence type="predicted"/>
<dbReference type="InterPro" id="IPR045028">
    <property type="entry name" value="DinG/Rad3-like"/>
</dbReference>
<dbReference type="GO" id="GO:0003678">
    <property type="term" value="F:DNA helicase activity"/>
    <property type="evidence" value="ECO:0007669"/>
    <property type="project" value="TreeGrafter"/>
</dbReference>
<keyword evidence="3" id="KW-1185">Reference proteome</keyword>